<accession>A0AAD9Y139</accession>
<feature type="transmembrane region" description="Helical" evidence="6">
    <location>
        <begin position="12"/>
        <end position="32"/>
    </location>
</feature>
<feature type="compositionally biased region" description="Basic residues" evidence="5">
    <location>
        <begin position="328"/>
        <end position="339"/>
    </location>
</feature>
<evidence type="ECO:0000256" key="3">
    <source>
        <dbReference type="ARBA" id="ARBA00022989"/>
    </source>
</evidence>
<keyword evidence="4 6" id="KW-0472">Membrane</keyword>
<comment type="caution">
    <text evidence="8">The sequence shown here is derived from an EMBL/GenBank/DDBJ whole genome shotgun (WGS) entry which is preliminary data.</text>
</comment>
<dbReference type="Proteomes" id="UP001281614">
    <property type="component" value="Unassembled WGS sequence"/>
</dbReference>
<keyword evidence="2 6" id="KW-0812">Transmembrane</keyword>
<dbReference type="GO" id="GO:0005506">
    <property type="term" value="F:iron ion binding"/>
    <property type="evidence" value="ECO:0007669"/>
    <property type="project" value="InterPro"/>
</dbReference>
<feature type="transmembrane region" description="Helical" evidence="6">
    <location>
        <begin position="52"/>
        <end position="73"/>
    </location>
</feature>
<dbReference type="PANTHER" id="PTHR11863">
    <property type="entry name" value="STEROL DESATURASE"/>
    <property type="match status" value="1"/>
</dbReference>
<dbReference type="AlphaFoldDB" id="A0AAD9Y139"/>
<gene>
    <name evidence="8" type="ORF">CKAH01_08898</name>
</gene>
<evidence type="ECO:0000256" key="4">
    <source>
        <dbReference type="ARBA" id="ARBA00023136"/>
    </source>
</evidence>
<feature type="transmembrane region" description="Helical" evidence="6">
    <location>
        <begin position="100"/>
        <end position="122"/>
    </location>
</feature>
<dbReference type="GO" id="GO:0008610">
    <property type="term" value="P:lipid biosynthetic process"/>
    <property type="evidence" value="ECO:0007669"/>
    <property type="project" value="InterPro"/>
</dbReference>
<evidence type="ECO:0000313" key="9">
    <source>
        <dbReference type="Proteomes" id="UP001281614"/>
    </source>
</evidence>
<dbReference type="Pfam" id="PF04116">
    <property type="entry name" value="FA_hydroxylase"/>
    <property type="match status" value="1"/>
</dbReference>
<keyword evidence="3 6" id="KW-1133">Transmembrane helix</keyword>
<dbReference type="InterPro" id="IPR050307">
    <property type="entry name" value="Sterol_Desaturase_Related"/>
</dbReference>
<evidence type="ECO:0000259" key="7">
    <source>
        <dbReference type="Pfam" id="PF04116"/>
    </source>
</evidence>
<feature type="region of interest" description="Disordered" evidence="5">
    <location>
        <begin position="304"/>
        <end position="339"/>
    </location>
</feature>
<feature type="domain" description="Fatty acid hydroxylase" evidence="7">
    <location>
        <begin position="147"/>
        <end position="284"/>
    </location>
</feature>
<sequence length="339" mass="37396">MDILLSLPIVSYFLAPAMTSWTTSLNLLFFYMTWTTLVLSHGPLKIELLGTLALRVFLWLFPSLLFLLFDTLLPSLSESIKTAGAAALPPSNGPFLLKTLLLALVNLVLAAGLEGGVSLAWASYFHEPLFRASTALPLPFQLVKHIALLIAAREVLTFYIHTRILHSRGHRFTSTRIGKLHTSYAHSRAAPPFSLMAYADHPIPFLLHRIVPIFVPALALRPHLLTYFLFVGFCTAEETLAMSGYSIVPGIIMGGITRRTAIHYAGKGEGNYGAWGVMDWAHGTSSGQDVIDDMKAEAEKHRLKERGEKAANRGTNFLQDGMQELKKGRGRKGKKKASE</sequence>
<evidence type="ECO:0000256" key="2">
    <source>
        <dbReference type="ARBA" id="ARBA00022692"/>
    </source>
</evidence>
<protein>
    <submittedName>
        <fullName evidence="8">Sterol desaturase family</fullName>
    </submittedName>
</protein>
<evidence type="ECO:0000313" key="8">
    <source>
        <dbReference type="EMBL" id="KAK2731478.1"/>
    </source>
</evidence>
<evidence type="ECO:0000256" key="6">
    <source>
        <dbReference type="SAM" id="Phobius"/>
    </source>
</evidence>
<evidence type="ECO:0000256" key="1">
    <source>
        <dbReference type="ARBA" id="ARBA00004370"/>
    </source>
</evidence>
<dbReference type="InterPro" id="IPR006694">
    <property type="entry name" value="Fatty_acid_hydroxylase"/>
</dbReference>
<dbReference type="EMBL" id="VYYT01000577">
    <property type="protein sequence ID" value="KAK2731478.1"/>
    <property type="molecule type" value="Genomic_DNA"/>
</dbReference>
<organism evidence="8 9">
    <name type="scientific">Colletotrichum kahawae</name>
    <name type="common">Coffee berry disease fungus</name>
    <dbReference type="NCBI Taxonomy" id="34407"/>
    <lineage>
        <taxon>Eukaryota</taxon>
        <taxon>Fungi</taxon>
        <taxon>Dikarya</taxon>
        <taxon>Ascomycota</taxon>
        <taxon>Pezizomycotina</taxon>
        <taxon>Sordariomycetes</taxon>
        <taxon>Hypocreomycetidae</taxon>
        <taxon>Glomerellales</taxon>
        <taxon>Glomerellaceae</taxon>
        <taxon>Colletotrichum</taxon>
        <taxon>Colletotrichum gloeosporioides species complex</taxon>
    </lineage>
</organism>
<name>A0AAD9Y139_COLKA</name>
<reference evidence="8" key="1">
    <citation type="submission" date="2023-02" db="EMBL/GenBank/DDBJ databases">
        <title>Colletotrichum kahawae CIFC_Que2 genome sequencing and assembly.</title>
        <authorList>
            <person name="Baroncelli R."/>
        </authorList>
    </citation>
    <scope>NUCLEOTIDE SEQUENCE</scope>
    <source>
        <strain evidence="8">CIFC_Que2</strain>
    </source>
</reference>
<comment type="subcellular location">
    <subcellularLocation>
        <location evidence="1">Membrane</location>
    </subcellularLocation>
</comment>
<evidence type="ECO:0000256" key="5">
    <source>
        <dbReference type="SAM" id="MobiDB-lite"/>
    </source>
</evidence>
<proteinExistence type="predicted"/>
<dbReference type="GO" id="GO:0016491">
    <property type="term" value="F:oxidoreductase activity"/>
    <property type="evidence" value="ECO:0007669"/>
    <property type="project" value="InterPro"/>
</dbReference>
<keyword evidence="9" id="KW-1185">Reference proteome</keyword>
<dbReference type="GO" id="GO:0016020">
    <property type="term" value="C:membrane"/>
    <property type="evidence" value="ECO:0007669"/>
    <property type="project" value="UniProtKB-SubCell"/>
</dbReference>